<reference evidence="12 13" key="1">
    <citation type="journal article" date="2023" name="PLoS ONE">
        <title>Cytospora paraplurivora sp. nov. isolated from orchards with fruit tree decline syndrome in Ontario, Canada.</title>
        <authorList>
            <person name="Ilyukhin E."/>
            <person name="Nguyen H.D.T."/>
            <person name="Castle A.J."/>
            <person name="Ellouze W."/>
        </authorList>
    </citation>
    <scope>NUCLEOTIDE SEQUENCE [LARGE SCALE GENOMIC DNA]</scope>
    <source>
        <strain evidence="12 13">FDS-564</strain>
    </source>
</reference>
<dbReference type="AlphaFoldDB" id="A0AAN9UD91"/>
<dbReference type="InterPro" id="IPR043133">
    <property type="entry name" value="GTP-CH-I_C/QueF"/>
</dbReference>
<dbReference type="PROSITE" id="PS00859">
    <property type="entry name" value="GTP_CYCLOHYDROL_1_1"/>
    <property type="match status" value="1"/>
</dbReference>
<evidence type="ECO:0000256" key="1">
    <source>
        <dbReference type="ARBA" id="ARBA00005080"/>
    </source>
</evidence>
<organism evidence="12 13">
    <name type="scientific">Cytospora paraplurivora</name>
    <dbReference type="NCBI Taxonomy" id="2898453"/>
    <lineage>
        <taxon>Eukaryota</taxon>
        <taxon>Fungi</taxon>
        <taxon>Dikarya</taxon>
        <taxon>Ascomycota</taxon>
        <taxon>Pezizomycotina</taxon>
        <taxon>Sordariomycetes</taxon>
        <taxon>Sordariomycetidae</taxon>
        <taxon>Diaporthales</taxon>
        <taxon>Cytosporaceae</taxon>
        <taxon>Cytospora</taxon>
    </lineage>
</organism>
<comment type="similarity">
    <text evidence="2">Belongs to the GTP cyclohydrolase I family.</text>
</comment>
<dbReference type="PANTHER" id="PTHR11109:SF7">
    <property type="entry name" value="GTP CYCLOHYDROLASE 1"/>
    <property type="match status" value="1"/>
</dbReference>
<accession>A0AAN9UD91</accession>
<protein>
    <recommendedName>
        <fullName evidence="4">GTP cyclohydrolase 1</fullName>
        <ecNumber evidence="3">3.5.4.16</ecNumber>
    </recommendedName>
    <alternativeName>
        <fullName evidence="9">GTP cyclohydrolase I</fullName>
    </alternativeName>
</protein>
<evidence type="ECO:0000256" key="2">
    <source>
        <dbReference type="ARBA" id="ARBA00008085"/>
    </source>
</evidence>
<dbReference type="InterPro" id="IPR001474">
    <property type="entry name" value="GTP_CycHdrlase_I"/>
</dbReference>
<dbReference type="EC" id="3.5.4.16" evidence="3"/>
<dbReference type="GO" id="GO:0008270">
    <property type="term" value="F:zinc ion binding"/>
    <property type="evidence" value="ECO:0007669"/>
    <property type="project" value="TreeGrafter"/>
</dbReference>
<evidence type="ECO:0000256" key="3">
    <source>
        <dbReference type="ARBA" id="ARBA00012715"/>
    </source>
</evidence>
<dbReference type="InterPro" id="IPR043134">
    <property type="entry name" value="GTP-CH-I_N"/>
</dbReference>
<evidence type="ECO:0000256" key="5">
    <source>
        <dbReference type="ARBA" id="ARBA00022741"/>
    </source>
</evidence>
<dbReference type="GO" id="GO:0003934">
    <property type="term" value="F:GTP cyclohydrolase I activity"/>
    <property type="evidence" value="ECO:0007669"/>
    <property type="project" value="UniProtKB-EC"/>
</dbReference>
<dbReference type="GO" id="GO:0006729">
    <property type="term" value="P:tetrahydrobiopterin biosynthetic process"/>
    <property type="evidence" value="ECO:0007669"/>
    <property type="project" value="TreeGrafter"/>
</dbReference>
<sequence length="267" mass="29640">MEALSSSSSASSVDGRKGRKRKSDDERSPGGKDRRHSKKINVAAEAADERSHSHIHRPQDSQDMITKFKASKVLREGTTTPGPVIARDGLIKPSRSTGEHLEETKEQAYERLAKMEAAVRVILEGVGENVEREGLLATPERYVKAMLTFTQGYRQDLNDVVGRAIFNEGHSEMVIVKDIEIFSLCEHHLVPFTGKIQERLTKDVATAIMEVLAPQGVAVVMESKHLCMGMRGVKKPTATTITSCVLGCFERKKTRDEFLNLIQVNRA</sequence>
<keyword evidence="6" id="KW-0378">Hydrolase</keyword>
<feature type="compositionally biased region" description="Low complexity" evidence="10">
    <location>
        <begin position="1"/>
        <end position="12"/>
    </location>
</feature>
<dbReference type="Gene3D" id="3.30.1130.10">
    <property type="match status" value="2"/>
</dbReference>
<dbReference type="GO" id="GO:0005525">
    <property type="term" value="F:GTP binding"/>
    <property type="evidence" value="ECO:0007669"/>
    <property type="project" value="UniProtKB-KW"/>
</dbReference>
<evidence type="ECO:0000256" key="8">
    <source>
        <dbReference type="ARBA" id="ARBA00023134"/>
    </source>
</evidence>
<comment type="caution">
    <text evidence="12">The sequence shown here is derived from an EMBL/GenBank/DDBJ whole genome shotgun (WGS) entry which is preliminary data.</text>
</comment>
<dbReference type="InterPro" id="IPR018234">
    <property type="entry name" value="GTP_CycHdrlase_I_CS"/>
</dbReference>
<dbReference type="GO" id="GO:0005737">
    <property type="term" value="C:cytoplasm"/>
    <property type="evidence" value="ECO:0007669"/>
    <property type="project" value="TreeGrafter"/>
</dbReference>
<dbReference type="Pfam" id="PF01227">
    <property type="entry name" value="GTP_cyclohydroI"/>
    <property type="match status" value="1"/>
</dbReference>
<dbReference type="GO" id="GO:0046656">
    <property type="term" value="P:folic acid biosynthetic process"/>
    <property type="evidence" value="ECO:0007669"/>
    <property type="project" value="UniProtKB-KW"/>
</dbReference>
<dbReference type="Gene3D" id="1.10.286.10">
    <property type="match status" value="1"/>
</dbReference>
<dbReference type="SUPFAM" id="SSF55620">
    <property type="entry name" value="Tetrahydrobiopterin biosynthesis enzymes-like"/>
    <property type="match status" value="1"/>
</dbReference>
<comment type="pathway">
    <text evidence="1">Cofactor biosynthesis; 7,8-dihydroneopterin triphosphate biosynthesis; 7,8-dihydroneopterin triphosphate from GTP: step 1/1.</text>
</comment>
<evidence type="ECO:0000313" key="12">
    <source>
        <dbReference type="EMBL" id="KAK7745513.1"/>
    </source>
</evidence>
<name>A0AAN9UD91_9PEZI</name>
<evidence type="ECO:0000313" key="13">
    <source>
        <dbReference type="Proteomes" id="UP001320245"/>
    </source>
</evidence>
<evidence type="ECO:0000259" key="11">
    <source>
        <dbReference type="Pfam" id="PF01227"/>
    </source>
</evidence>
<dbReference type="EMBL" id="JAJSPL020000008">
    <property type="protein sequence ID" value="KAK7745513.1"/>
    <property type="molecule type" value="Genomic_DNA"/>
</dbReference>
<evidence type="ECO:0000256" key="10">
    <source>
        <dbReference type="SAM" id="MobiDB-lite"/>
    </source>
</evidence>
<evidence type="ECO:0000256" key="9">
    <source>
        <dbReference type="ARBA" id="ARBA00030854"/>
    </source>
</evidence>
<proteinExistence type="inferred from homology"/>
<dbReference type="Proteomes" id="UP001320245">
    <property type="component" value="Unassembled WGS sequence"/>
</dbReference>
<keyword evidence="8" id="KW-0342">GTP-binding</keyword>
<feature type="compositionally biased region" description="Basic and acidic residues" evidence="10">
    <location>
        <begin position="22"/>
        <end position="32"/>
    </location>
</feature>
<keyword evidence="5" id="KW-0547">Nucleotide-binding</keyword>
<feature type="domain" description="GTP cyclohydrolase I" evidence="11">
    <location>
        <begin position="115"/>
        <end position="196"/>
    </location>
</feature>
<gene>
    <name evidence="12" type="primary">GCH1_1</name>
    <name evidence="12" type="ORF">SLS53_003012</name>
</gene>
<feature type="compositionally biased region" description="Basic and acidic residues" evidence="10">
    <location>
        <begin position="47"/>
        <end position="60"/>
    </location>
</feature>
<evidence type="ECO:0000256" key="4">
    <source>
        <dbReference type="ARBA" id="ARBA00017272"/>
    </source>
</evidence>
<keyword evidence="13" id="KW-1185">Reference proteome</keyword>
<evidence type="ECO:0000256" key="7">
    <source>
        <dbReference type="ARBA" id="ARBA00022909"/>
    </source>
</evidence>
<dbReference type="GO" id="GO:0046654">
    <property type="term" value="P:tetrahydrofolate biosynthetic process"/>
    <property type="evidence" value="ECO:0007669"/>
    <property type="project" value="InterPro"/>
</dbReference>
<feature type="region of interest" description="Disordered" evidence="10">
    <location>
        <begin position="1"/>
        <end position="103"/>
    </location>
</feature>
<dbReference type="FunFam" id="1.10.286.10:FF:000003">
    <property type="entry name" value="GTP cyclohydrolase 1"/>
    <property type="match status" value="1"/>
</dbReference>
<dbReference type="InterPro" id="IPR020602">
    <property type="entry name" value="GTP_CycHdrlase_I_dom"/>
</dbReference>
<dbReference type="PANTHER" id="PTHR11109">
    <property type="entry name" value="GTP CYCLOHYDROLASE I"/>
    <property type="match status" value="1"/>
</dbReference>
<evidence type="ECO:0000256" key="6">
    <source>
        <dbReference type="ARBA" id="ARBA00022801"/>
    </source>
</evidence>
<keyword evidence="7" id="KW-0289">Folate biosynthesis</keyword>